<keyword evidence="4" id="KW-1185">Reference proteome</keyword>
<gene>
    <name evidence="3" type="ORF">R3P38DRAFT_3223252</name>
</gene>
<evidence type="ECO:0000256" key="2">
    <source>
        <dbReference type="SAM" id="SignalP"/>
    </source>
</evidence>
<feature type="signal peptide" evidence="2">
    <location>
        <begin position="1"/>
        <end position="21"/>
    </location>
</feature>
<proteinExistence type="predicted"/>
<feature type="compositionally biased region" description="Gly residues" evidence="1">
    <location>
        <begin position="59"/>
        <end position="70"/>
    </location>
</feature>
<organism evidence="3 4">
    <name type="scientific">Favolaschia claudopus</name>
    <dbReference type="NCBI Taxonomy" id="2862362"/>
    <lineage>
        <taxon>Eukaryota</taxon>
        <taxon>Fungi</taxon>
        <taxon>Dikarya</taxon>
        <taxon>Basidiomycota</taxon>
        <taxon>Agaricomycotina</taxon>
        <taxon>Agaricomycetes</taxon>
        <taxon>Agaricomycetidae</taxon>
        <taxon>Agaricales</taxon>
        <taxon>Marasmiineae</taxon>
        <taxon>Mycenaceae</taxon>
        <taxon>Favolaschia</taxon>
    </lineage>
</organism>
<dbReference type="EMBL" id="JAWWNJ010000101">
    <property type="protein sequence ID" value="KAK6995788.1"/>
    <property type="molecule type" value="Genomic_DNA"/>
</dbReference>
<feature type="chain" id="PRO_5044024320" evidence="2">
    <location>
        <begin position="22"/>
        <end position="242"/>
    </location>
</feature>
<sequence length="242" mass="23959">MLTRFVVLPAFICLAGYTSLAAPVSTLSARKNIVNNGNINNGQVVPNGADGNVKQVSNGNGGNLNVGGGNVQQSSTNNGNGSGGGASGNLSQDDIAALLKSLGIRAVDDAAADDAATTAATDDTDDTDFEVNGQETDQAGFLKALEAIKAQQGGVANPSLDAIIAALGGGEDATAAADAGAADKAAAAAATDSAAADATAVAAMSPHRALRLRQRRNDEFRVQAAVASKKNGAKKAGRKVTA</sequence>
<accession>A0AAV9ZX33</accession>
<evidence type="ECO:0000256" key="1">
    <source>
        <dbReference type="SAM" id="MobiDB-lite"/>
    </source>
</evidence>
<dbReference type="Proteomes" id="UP001362999">
    <property type="component" value="Unassembled WGS sequence"/>
</dbReference>
<keyword evidence="2" id="KW-0732">Signal</keyword>
<comment type="caution">
    <text evidence="3">The sequence shown here is derived from an EMBL/GenBank/DDBJ whole genome shotgun (WGS) entry which is preliminary data.</text>
</comment>
<feature type="region of interest" description="Disordered" evidence="1">
    <location>
        <begin position="45"/>
        <end position="87"/>
    </location>
</feature>
<name>A0AAV9ZX33_9AGAR</name>
<dbReference type="AlphaFoldDB" id="A0AAV9ZX33"/>
<evidence type="ECO:0000313" key="3">
    <source>
        <dbReference type="EMBL" id="KAK6995788.1"/>
    </source>
</evidence>
<protein>
    <submittedName>
        <fullName evidence="3">Uncharacterized protein</fullName>
    </submittedName>
</protein>
<evidence type="ECO:0000313" key="4">
    <source>
        <dbReference type="Proteomes" id="UP001362999"/>
    </source>
</evidence>
<reference evidence="3 4" key="1">
    <citation type="journal article" date="2024" name="J Genomics">
        <title>Draft genome sequencing and assembly of Favolaschia claudopus CIRM-BRFM 2984 isolated from oak limbs.</title>
        <authorList>
            <person name="Navarro D."/>
            <person name="Drula E."/>
            <person name="Chaduli D."/>
            <person name="Cazenave R."/>
            <person name="Ahrendt S."/>
            <person name="Wang J."/>
            <person name="Lipzen A."/>
            <person name="Daum C."/>
            <person name="Barry K."/>
            <person name="Grigoriev I.V."/>
            <person name="Favel A."/>
            <person name="Rosso M.N."/>
            <person name="Martin F."/>
        </authorList>
    </citation>
    <scope>NUCLEOTIDE SEQUENCE [LARGE SCALE GENOMIC DNA]</scope>
    <source>
        <strain evidence="3 4">CIRM-BRFM 2984</strain>
    </source>
</reference>